<feature type="domain" description="ERCC1-like central" evidence="8">
    <location>
        <begin position="20"/>
        <end position="133"/>
    </location>
</feature>
<comment type="subcellular location">
    <subcellularLocation>
        <location evidence="1">Nucleus</location>
    </subcellularLocation>
</comment>
<dbReference type="EMBL" id="KB445550">
    <property type="protein sequence ID" value="EMD00957.1"/>
    <property type="molecule type" value="Genomic_DNA"/>
</dbReference>
<dbReference type="HOGENOM" id="CLU_041616_1_1_1"/>
<sequence>KPGVIQPKPQVLAKRTGPASIIVSPRQKGNPVLAAIKSMPWEYGDIPADYVLGVTTCALFLSLKYHRLHPEYIYTRIRNLQGKYNLRIVLVMVDIQNHEESLKELSKTSLINNVTLVLCWSAVEGGRYLELFKTYENAAPTSIKQHQSTSYSDRMVEFITTPRSINKTDAVSLVSQFGSIRTAVNARHEDIATIAGWGEKKVQRWCTAVREPFRIKRAARRGLTGQDSMAIASQPMSRAGTLSRDVTRGESESPRPTSAAGNADADARPKSRLGEQVPLGNVFSEEDDGMAQADALTGPAIPPAGGNAGSNAPSEASKKRKPDDDPLNDGVMAALSKLRKNG</sequence>
<dbReference type="GO" id="GO:0070914">
    <property type="term" value="P:UV-damage excision repair"/>
    <property type="evidence" value="ECO:0007669"/>
    <property type="project" value="TreeGrafter"/>
</dbReference>
<keyword evidence="4" id="KW-0238">DNA-binding</keyword>
<dbReference type="KEGG" id="bcom:BAUCODRAFT_44173"/>
<dbReference type="GO" id="GO:0035861">
    <property type="term" value="C:site of double-strand break"/>
    <property type="evidence" value="ECO:0007669"/>
    <property type="project" value="EnsemblFungi"/>
</dbReference>
<evidence type="ECO:0000256" key="2">
    <source>
        <dbReference type="ARBA" id="ARBA00008283"/>
    </source>
</evidence>
<dbReference type="PANTHER" id="PTHR12749">
    <property type="entry name" value="EXCISION REPAIR CROSS-COMPLEMENTING 1 ERCC1"/>
    <property type="match status" value="1"/>
</dbReference>
<dbReference type="Gene3D" id="3.40.50.10130">
    <property type="match status" value="1"/>
</dbReference>
<dbReference type="AlphaFoldDB" id="M2MVG1"/>
<dbReference type="SUPFAM" id="SSF47781">
    <property type="entry name" value="RuvA domain 2-like"/>
    <property type="match status" value="1"/>
</dbReference>
<feature type="compositionally biased region" description="Low complexity" evidence="7">
    <location>
        <begin position="303"/>
        <end position="314"/>
    </location>
</feature>
<dbReference type="CDD" id="cd22325">
    <property type="entry name" value="ERCC1_C-like"/>
    <property type="match status" value="1"/>
</dbReference>
<evidence type="ECO:0000256" key="1">
    <source>
        <dbReference type="ARBA" id="ARBA00004123"/>
    </source>
</evidence>
<feature type="non-terminal residue" evidence="9">
    <location>
        <position position="1"/>
    </location>
</feature>
<dbReference type="GO" id="GO:0003684">
    <property type="term" value="F:damaged DNA binding"/>
    <property type="evidence" value="ECO:0007669"/>
    <property type="project" value="InterPro"/>
</dbReference>
<evidence type="ECO:0000313" key="9">
    <source>
        <dbReference type="EMBL" id="EMD00957.1"/>
    </source>
</evidence>
<dbReference type="GeneID" id="19114372"/>
<keyword evidence="10" id="KW-1185">Reference proteome</keyword>
<protein>
    <recommendedName>
        <fullName evidence="8">ERCC1-like central domain-containing protein</fullName>
    </recommendedName>
</protein>
<evidence type="ECO:0000256" key="4">
    <source>
        <dbReference type="ARBA" id="ARBA00023125"/>
    </source>
</evidence>
<dbReference type="GO" id="GO:0007534">
    <property type="term" value="P:gene conversion at mating-type locus"/>
    <property type="evidence" value="ECO:0007669"/>
    <property type="project" value="EnsemblFungi"/>
</dbReference>
<keyword evidence="3" id="KW-0227">DNA damage</keyword>
<feature type="non-terminal residue" evidence="9">
    <location>
        <position position="342"/>
    </location>
</feature>
<dbReference type="InterPro" id="IPR010994">
    <property type="entry name" value="RuvA_2-like"/>
</dbReference>
<name>M2MVG1_BAUPA</name>
<evidence type="ECO:0000256" key="7">
    <source>
        <dbReference type="SAM" id="MobiDB-lite"/>
    </source>
</evidence>
<evidence type="ECO:0000259" key="8">
    <source>
        <dbReference type="Pfam" id="PF03834"/>
    </source>
</evidence>
<accession>M2MVG1</accession>
<proteinExistence type="inferred from homology"/>
<dbReference type="SUPFAM" id="SSF52980">
    <property type="entry name" value="Restriction endonuclease-like"/>
    <property type="match status" value="1"/>
</dbReference>
<dbReference type="InterPro" id="IPR011335">
    <property type="entry name" value="Restrct_endonuc-II-like"/>
</dbReference>
<evidence type="ECO:0000256" key="5">
    <source>
        <dbReference type="ARBA" id="ARBA00023204"/>
    </source>
</evidence>
<evidence type="ECO:0000256" key="3">
    <source>
        <dbReference type="ARBA" id="ARBA00022763"/>
    </source>
</evidence>
<dbReference type="Gene3D" id="1.10.150.20">
    <property type="entry name" value="5' to 3' exonuclease, C-terminal subdomain"/>
    <property type="match status" value="1"/>
</dbReference>
<dbReference type="GO" id="GO:0031593">
    <property type="term" value="F:polyubiquitin modification-dependent protein binding"/>
    <property type="evidence" value="ECO:0007669"/>
    <property type="project" value="EnsemblFungi"/>
</dbReference>
<dbReference type="GO" id="GO:0003697">
    <property type="term" value="F:single-stranded DNA binding"/>
    <property type="evidence" value="ECO:0007669"/>
    <property type="project" value="TreeGrafter"/>
</dbReference>
<dbReference type="GO" id="GO:0070522">
    <property type="term" value="C:ERCC4-ERCC1 complex"/>
    <property type="evidence" value="ECO:0007669"/>
    <property type="project" value="TreeGrafter"/>
</dbReference>
<dbReference type="eggNOG" id="KOG2841">
    <property type="taxonomic scope" value="Eukaryota"/>
</dbReference>
<keyword evidence="5" id="KW-0234">DNA repair</keyword>
<gene>
    <name evidence="9" type="ORF">BAUCODRAFT_44173</name>
</gene>
<dbReference type="GO" id="GO:0000110">
    <property type="term" value="C:nucleotide-excision repair factor 1 complex"/>
    <property type="evidence" value="ECO:0007669"/>
    <property type="project" value="EnsemblFungi"/>
</dbReference>
<organism evidence="9 10">
    <name type="scientific">Baudoinia panamericana (strain UAMH 10762)</name>
    <name type="common">Angels' share fungus</name>
    <name type="synonym">Baudoinia compniacensis (strain UAMH 10762)</name>
    <dbReference type="NCBI Taxonomy" id="717646"/>
    <lineage>
        <taxon>Eukaryota</taxon>
        <taxon>Fungi</taxon>
        <taxon>Dikarya</taxon>
        <taxon>Ascomycota</taxon>
        <taxon>Pezizomycotina</taxon>
        <taxon>Dothideomycetes</taxon>
        <taxon>Dothideomycetidae</taxon>
        <taxon>Mycosphaerellales</taxon>
        <taxon>Teratosphaeriaceae</taxon>
        <taxon>Baudoinia</taxon>
    </lineage>
</organism>
<dbReference type="OrthoDB" id="10262814at2759"/>
<dbReference type="NCBIfam" id="TIGR00597">
    <property type="entry name" value="rad10"/>
    <property type="match status" value="1"/>
</dbReference>
<dbReference type="InterPro" id="IPR047260">
    <property type="entry name" value="ERCC1-like_central_dom"/>
</dbReference>
<dbReference type="FunFam" id="3.40.50.10130:FF:000001">
    <property type="entry name" value="DNA excision repair protein ERCC-1"/>
    <property type="match status" value="1"/>
</dbReference>
<keyword evidence="6" id="KW-0539">Nucleus</keyword>
<dbReference type="RefSeq" id="XP_007672141.1">
    <property type="nucleotide sequence ID" value="XM_007673951.2"/>
</dbReference>
<dbReference type="GO" id="GO:0045002">
    <property type="term" value="P:double-strand break repair via single-strand annealing"/>
    <property type="evidence" value="ECO:0007669"/>
    <property type="project" value="EnsemblFungi"/>
</dbReference>
<comment type="similarity">
    <text evidence="2">Belongs to the ERCC1/RAD10/SWI10 family.</text>
</comment>
<dbReference type="OMA" id="RIVLCMV"/>
<evidence type="ECO:0000256" key="6">
    <source>
        <dbReference type="ARBA" id="ARBA00023242"/>
    </source>
</evidence>
<dbReference type="PANTHER" id="PTHR12749:SF0">
    <property type="entry name" value="DNA EXCISION REPAIR PROTEIN ERCC-1"/>
    <property type="match status" value="1"/>
</dbReference>
<dbReference type="Proteomes" id="UP000011761">
    <property type="component" value="Unassembled WGS sequence"/>
</dbReference>
<dbReference type="InterPro" id="IPR004579">
    <property type="entry name" value="ERCC1/RAD10/SWI10"/>
</dbReference>
<feature type="region of interest" description="Disordered" evidence="7">
    <location>
        <begin position="222"/>
        <end position="330"/>
    </location>
</feature>
<evidence type="ECO:0000313" key="10">
    <source>
        <dbReference type="Proteomes" id="UP000011761"/>
    </source>
</evidence>
<dbReference type="Pfam" id="PF03834">
    <property type="entry name" value="Rad10"/>
    <property type="match status" value="1"/>
</dbReference>
<dbReference type="STRING" id="717646.M2MVG1"/>
<reference evidence="9 10" key="1">
    <citation type="journal article" date="2012" name="PLoS Pathog.">
        <title>Diverse lifestyles and strategies of plant pathogenesis encoded in the genomes of eighteen Dothideomycetes fungi.</title>
        <authorList>
            <person name="Ohm R.A."/>
            <person name="Feau N."/>
            <person name="Henrissat B."/>
            <person name="Schoch C.L."/>
            <person name="Horwitz B.A."/>
            <person name="Barry K.W."/>
            <person name="Condon B.J."/>
            <person name="Copeland A.C."/>
            <person name="Dhillon B."/>
            <person name="Glaser F."/>
            <person name="Hesse C.N."/>
            <person name="Kosti I."/>
            <person name="LaButti K."/>
            <person name="Lindquist E.A."/>
            <person name="Lucas S."/>
            <person name="Salamov A.A."/>
            <person name="Bradshaw R.E."/>
            <person name="Ciuffetti L."/>
            <person name="Hamelin R.C."/>
            <person name="Kema G.H.J."/>
            <person name="Lawrence C."/>
            <person name="Scott J.A."/>
            <person name="Spatafora J.W."/>
            <person name="Turgeon B.G."/>
            <person name="de Wit P.J.G.M."/>
            <person name="Zhong S."/>
            <person name="Goodwin S.B."/>
            <person name="Grigoriev I.V."/>
        </authorList>
    </citation>
    <scope>NUCLEOTIDE SEQUENCE [LARGE SCALE GENOMIC DNA]</scope>
    <source>
        <strain evidence="9 10">UAMH 10762</strain>
    </source>
</reference>